<organism evidence="1 2">
    <name type="scientific">Leifsonia xyli subsp. xyli (strain CTCB07)</name>
    <dbReference type="NCBI Taxonomy" id="281090"/>
    <lineage>
        <taxon>Bacteria</taxon>
        <taxon>Bacillati</taxon>
        <taxon>Actinomycetota</taxon>
        <taxon>Actinomycetes</taxon>
        <taxon>Micrococcales</taxon>
        <taxon>Microbacteriaceae</taxon>
        <taxon>Leifsonia</taxon>
    </lineage>
</organism>
<sequence length="226" mass="25500">MGAGRCHRRPAIEGMWAGMRWPKWLWRGPDRTVRTRPFDEAALPKPSAPTREQSVEEGMLLAEYATRMVMKNHIMVDTIQDGHDYVPSRHTAEAAAMLRVLAAEQGEAAGRLDEDLSIAEGLSGDAQHPHDYRDVDVANLRLRRDSATDLATALRAKSDSEEELLALVERGRRDAWDEIGQAIEASLDAFSGVEALKADYERERPARLKLLIWRDLAQLREERTGY</sequence>
<gene>
    <name evidence="1" type="ordered locus">Lxx05520</name>
</gene>
<proteinExistence type="predicted"/>
<dbReference type="KEGG" id="lxx:Lxx05520"/>
<protein>
    <submittedName>
        <fullName evidence="1">Uncharacterized protein</fullName>
    </submittedName>
</protein>
<dbReference type="HOGENOM" id="CLU_1319619_0_0_11"/>
<evidence type="ECO:0000313" key="1">
    <source>
        <dbReference type="EMBL" id="AAT88522.1"/>
    </source>
</evidence>
<dbReference type="eggNOG" id="ENOG5031TSW">
    <property type="taxonomic scope" value="Bacteria"/>
</dbReference>
<dbReference type="EMBL" id="AE016822">
    <property type="protein sequence ID" value="AAT88522.1"/>
    <property type="molecule type" value="Genomic_DNA"/>
</dbReference>
<evidence type="ECO:0000313" key="2">
    <source>
        <dbReference type="Proteomes" id="UP000001306"/>
    </source>
</evidence>
<dbReference type="AlphaFoldDB" id="Q6AGH3"/>
<dbReference type="Proteomes" id="UP000001306">
    <property type="component" value="Chromosome"/>
</dbReference>
<reference evidence="1 2" key="1">
    <citation type="journal article" date="2004" name="Mol. Plant Microbe Interact.">
        <title>The genome sequence of the Gram-positive sugarcane pathogen Leifsonia xyli subsp. xyli.</title>
        <authorList>
            <person name="Monteiro-Vitorello C.B."/>
            <person name="Camargo L.E.A."/>
            <person name="Van Sluys M.A."/>
            <person name="Kitajima J.P."/>
            <person name="Truffi D."/>
            <person name="do Amaral A.M."/>
            <person name="Harakava R."/>
            <person name="de Oliveira J.C.F."/>
            <person name="Wood D."/>
            <person name="de Oliveira M.C."/>
            <person name="Miyaki C.Y."/>
            <person name="Takita M.A."/>
            <person name="da Silva A.C.R."/>
            <person name="Furlan L.R."/>
            <person name="Carraro D.M."/>
            <person name="Camarotte G."/>
            <person name="Almeida N.F. Jr."/>
            <person name="Carrer H."/>
            <person name="Coutinho L.L."/>
            <person name="El-Dorry H.A."/>
            <person name="Ferro M.I.T."/>
            <person name="Gagliardi P.R."/>
            <person name="Giglioti E."/>
            <person name="Goldman M.H.S."/>
            <person name="Goldman G.H."/>
            <person name="Kimura E.T."/>
            <person name="Ferro E.S."/>
            <person name="Kuramae E.E."/>
            <person name="Lemos E.G.M."/>
            <person name="Lemos M.V.F."/>
            <person name="Mauro S.M.Z."/>
            <person name="Machado M.A."/>
            <person name="Marino C.L."/>
            <person name="Menck C.F."/>
            <person name="Nunes L.R."/>
            <person name="Oliveira R.C."/>
            <person name="Pereira G.G."/>
            <person name="Siqueira W."/>
            <person name="de Souza A.A."/>
            <person name="Tsai S.M."/>
            <person name="Zanca A.S."/>
            <person name="Simpson A.J.G."/>
            <person name="Brumbley S.M."/>
            <person name="Setubal J.C."/>
        </authorList>
    </citation>
    <scope>NUCLEOTIDE SEQUENCE [LARGE SCALE GENOMIC DNA]</scope>
    <source>
        <strain evidence="1 2">CTCB07</strain>
    </source>
</reference>
<keyword evidence="2" id="KW-1185">Reference proteome</keyword>
<accession>Q6AGH3</accession>
<name>Q6AGH3_LEIXX</name>
<dbReference type="STRING" id="281090.Lxx05520"/>